<comment type="caution">
    <text evidence="10">The sequence shown here is derived from an EMBL/GenBank/DDBJ whole genome shotgun (WGS) entry which is preliminary data.</text>
</comment>
<protein>
    <recommendedName>
        <fullName evidence="12">RNA helicase</fullName>
    </recommendedName>
</protein>
<feature type="domain" description="Helicase ATP-binding" evidence="7">
    <location>
        <begin position="37"/>
        <end position="210"/>
    </location>
</feature>
<evidence type="ECO:0008006" key="12">
    <source>
        <dbReference type="Google" id="ProtNLM"/>
    </source>
</evidence>
<keyword evidence="2" id="KW-0378">Hydrolase</keyword>
<evidence type="ECO:0000256" key="5">
    <source>
        <dbReference type="PROSITE-ProRule" id="PRU00552"/>
    </source>
</evidence>
<dbReference type="PROSITE" id="PS51192">
    <property type="entry name" value="HELICASE_ATP_BIND_1"/>
    <property type="match status" value="1"/>
</dbReference>
<evidence type="ECO:0000256" key="3">
    <source>
        <dbReference type="ARBA" id="ARBA00022806"/>
    </source>
</evidence>
<feature type="short sequence motif" description="Q motif" evidence="5">
    <location>
        <begin position="6"/>
        <end position="34"/>
    </location>
</feature>
<evidence type="ECO:0000256" key="6">
    <source>
        <dbReference type="SAM" id="MobiDB-lite"/>
    </source>
</evidence>
<evidence type="ECO:0000256" key="4">
    <source>
        <dbReference type="ARBA" id="ARBA00022840"/>
    </source>
</evidence>
<dbReference type="InterPro" id="IPR014014">
    <property type="entry name" value="RNA_helicase_DEAD_Q_motif"/>
</dbReference>
<evidence type="ECO:0000259" key="7">
    <source>
        <dbReference type="PROSITE" id="PS51192"/>
    </source>
</evidence>
<organism evidence="10 11">
    <name type="scientific">Blepharisma stoltei</name>
    <dbReference type="NCBI Taxonomy" id="1481888"/>
    <lineage>
        <taxon>Eukaryota</taxon>
        <taxon>Sar</taxon>
        <taxon>Alveolata</taxon>
        <taxon>Ciliophora</taxon>
        <taxon>Postciliodesmatophora</taxon>
        <taxon>Heterotrichea</taxon>
        <taxon>Heterotrichida</taxon>
        <taxon>Blepharismidae</taxon>
        <taxon>Blepharisma</taxon>
    </lineage>
</organism>
<feature type="domain" description="DEAD-box RNA helicase Q" evidence="9">
    <location>
        <begin position="6"/>
        <end position="34"/>
    </location>
</feature>
<dbReference type="GO" id="GO:0016787">
    <property type="term" value="F:hydrolase activity"/>
    <property type="evidence" value="ECO:0007669"/>
    <property type="project" value="UniProtKB-KW"/>
</dbReference>
<name>A0AAU9JR16_9CILI</name>
<evidence type="ECO:0000313" key="11">
    <source>
        <dbReference type="Proteomes" id="UP001162131"/>
    </source>
</evidence>
<dbReference type="CDD" id="cd18787">
    <property type="entry name" value="SF2_C_DEAD"/>
    <property type="match status" value="1"/>
</dbReference>
<dbReference type="EMBL" id="CAJZBQ010000033">
    <property type="protein sequence ID" value="CAG9323324.1"/>
    <property type="molecule type" value="Genomic_DNA"/>
</dbReference>
<keyword evidence="3" id="KW-0347">Helicase</keyword>
<feature type="compositionally biased region" description="Basic residues" evidence="6">
    <location>
        <begin position="664"/>
        <end position="678"/>
    </location>
</feature>
<keyword evidence="11" id="KW-1185">Reference proteome</keyword>
<dbReference type="PANTHER" id="PTHR47959:SF8">
    <property type="entry name" value="RNA HELICASE"/>
    <property type="match status" value="1"/>
</dbReference>
<dbReference type="PROSITE" id="PS51195">
    <property type="entry name" value="Q_MOTIF"/>
    <property type="match status" value="1"/>
</dbReference>
<dbReference type="SMART" id="SM00487">
    <property type="entry name" value="DEXDc"/>
    <property type="match status" value="1"/>
</dbReference>
<dbReference type="PROSITE" id="PS51194">
    <property type="entry name" value="HELICASE_CTER"/>
    <property type="match status" value="1"/>
</dbReference>
<evidence type="ECO:0000259" key="9">
    <source>
        <dbReference type="PROSITE" id="PS51195"/>
    </source>
</evidence>
<sequence>MVKSGCGFETMSLHPYLFRAIKKKGYTLPTPIQRKVIPVALSGQDMIAVARTGSGKTAAFLIPMIQKLKEHSTVVGARGLVISPTRELAMQTLKFAIELCKFSSLKVCVLVGGEGLKNEFSKLAENPDIIIATPGRLMHFILELNYSLASVEMVVLDESDRLIEMGLMEQVQEILSSTTNPNKQTLCFSATLPEFLTQFAKTGLSHPTLVKLDQEYKLPTELKLDFFVIRSEDKDCALMYILKHVVNLESPDELTMIFVSTRHHVEYLEFLLNKGNIKCIGLYGALDQEARNNALDKFRRKHVKLMITTDVSARGLDIPLLDNVIHYDFPSTPKLFIHRSGRAARAGRDGHCYALITNPDIPYYIDTIMHIGNPEIKNIGYFGEAEITQEREDLNQLCLCIDPDELMRKKLSVKNATKLYNKTKESASLESAKRAKEFQYGLHPRFEVNKETDDFTKKLKEFRPAFNIIELNTQNTQGEEAANAIREKRLSLMRKKENNEKSAEVEQIDESEEKELEVMVREGISKHMQLQNSEGTQKKKRGQMTSFKAQDFVQYDGTHFFEKGQDFSQLSLELPMDDEKGLAKKDKNKWDNKKKKYIQDQSSHKKKFEIDGKSRKLYKQWSNQTKKRIQKIGEAEDPENIKKIRGGYKPKADLKSKDQIVKERKNKFKKSGKINHKKVKEEKVGKRMKHRMSVKSQNTRSKMIVKTKRR</sequence>
<dbReference type="GO" id="GO:0005524">
    <property type="term" value="F:ATP binding"/>
    <property type="evidence" value="ECO:0007669"/>
    <property type="project" value="UniProtKB-KW"/>
</dbReference>
<dbReference type="InterPro" id="IPR001650">
    <property type="entry name" value="Helicase_C-like"/>
</dbReference>
<dbReference type="SMART" id="SM00490">
    <property type="entry name" value="HELICc"/>
    <property type="match status" value="1"/>
</dbReference>
<gene>
    <name evidence="10" type="ORF">BSTOLATCC_MIC33224</name>
</gene>
<dbReference type="InterPro" id="IPR011545">
    <property type="entry name" value="DEAD/DEAH_box_helicase_dom"/>
</dbReference>
<dbReference type="Gene3D" id="3.40.50.300">
    <property type="entry name" value="P-loop containing nucleotide triphosphate hydrolases"/>
    <property type="match status" value="2"/>
</dbReference>
<dbReference type="SUPFAM" id="SSF52540">
    <property type="entry name" value="P-loop containing nucleoside triphosphate hydrolases"/>
    <property type="match status" value="1"/>
</dbReference>
<feature type="compositionally biased region" description="Basic and acidic residues" evidence="6">
    <location>
        <begin position="650"/>
        <end position="663"/>
    </location>
</feature>
<reference evidence="10" key="1">
    <citation type="submission" date="2021-09" db="EMBL/GenBank/DDBJ databases">
        <authorList>
            <consortium name="AG Swart"/>
            <person name="Singh M."/>
            <person name="Singh A."/>
            <person name="Seah K."/>
            <person name="Emmerich C."/>
        </authorList>
    </citation>
    <scope>NUCLEOTIDE SEQUENCE</scope>
    <source>
        <strain evidence="10">ATCC30299</strain>
    </source>
</reference>
<evidence type="ECO:0000256" key="2">
    <source>
        <dbReference type="ARBA" id="ARBA00022801"/>
    </source>
</evidence>
<keyword evidence="1" id="KW-0547">Nucleotide-binding</keyword>
<feature type="region of interest" description="Disordered" evidence="6">
    <location>
        <begin position="632"/>
        <end position="710"/>
    </location>
</feature>
<dbReference type="Pfam" id="PF00271">
    <property type="entry name" value="Helicase_C"/>
    <property type="match status" value="1"/>
</dbReference>
<dbReference type="Proteomes" id="UP001162131">
    <property type="component" value="Unassembled WGS sequence"/>
</dbReference>
<dbReference type="GO" id="GO:0003724">
    <property type="term" value="F:RNA helicase activity"/>
    <property type="evidence" value="ECO:0007669"/>
    <property type="project" value="InterPro"/>
</dbReference>
<dbReference type="InterPro" id="IPR027417">
    <property type="entry name" value="P-loop_NTPase"/>
</dbReference>
<feature type="compositionally biased region" description="Basic and acidic residues" evidence="6">
    <location>
        <begin position="632"/>
        <end position="642"/>
    </location>
</feature>
<keyword evidence="4" id="KW-0067">ATP-binding</keyword>
<dbReference type="AlphaFoldDB" id="A0AAU9JR16"/>
<proteinExistence type="predicted"/>
<evidence type="ECO:0000313" key="10">
    <source>
        <dbReference type="EMBL" id="CAG9323324.1"/>
    </source>
</evidence>
<dbReference type="PANTHER" id="PTHR47959">
    <property type="entry name" value="ATP-DEPENDENT RNA HELICASE RHLE-RELATED"/>
    <property type="match status" value="1"/>
</dbReference>
<dbReference type="GO" id="GO:0005829">
    <property type="term" value="C:cytosol"/>
    <property type="evidence" value="ECO:0007669"/>
    <property type="project" value="TreeGrafter"/>
</dbReference>
<accession>A0AAU9JR16</accession>
<evidence type="ECO:0000256" key="1">
    <source>
        <dbReference type="ARBA" id="ARBA00022741"/>
    </source>
</evidence>
<dbReference type="InterPro" id="IPR050079">
    <property type="entry name" value="DEAD_box_RNA_helicase"/>
</dbReference>
<feature type="domain" description="Helicase C-terminal" evidence="8">
    <location>
        <begin position="240"/>
        <end position="395"/>
    </location>
</feature>
<evidence type="ECO:0000259" key="8">
    <source>
        <dbReference type="PROSITE" id="PS51194"/>
    </source>
</evidence>
<dbReference type="GO" id="GO:0003676">
    <property type="term" value="F:nucleic acid binding"/>
    <property type="evidence" value="ECO:0007669"/>
    <property type="project" value="InterPro"/>
</dbReference>
<dbReference type="Pfam" id="PF00270">
    <property type="entry name" value="DEAD"/>
    <property type="match status" value="1"/>
</dbReference>
<dbReference type="InterPro" id="IPR014001">
    <property type="entry name" value="Helicase_ATP-bd"/>
</dbReference>